<dbReference type="EMBL" id="KL142430">
    <property type="protein sequence ID" value="KDR65899.1"/>
    <property type="molecule type" value="Genomic_DNA"/>
</dbReference>
<dbReference type="AlphaFoldDB" id="A0A067SDT1"/>
<evidence type="ECO:0000313" key="2">
    <source>
        <dbReference type="Proteomes" id="UP000027222"/>
    </source>
</evidence>
<dbReference type="OrthoDB" id="10607169at2759"/>
<evidence type="ECO:0000313" key="1">
    <source>
        <dbReference type="EMBL" id="KDR65899.1"/>
    </source>
</evidence>
<organism evidence="1 2">
    <name type="scientific">Galerina marginata (strain CBS 339.88)</name>
    <dbReference type="NCBI Taxonomy" id="685588"/>
    <lineage>
        <taxon>Eukaryota</taxon>
        <taxon>Fungi</taxon>
        <taxon>Dikarya</taxon>
        <taxon>Basidiomycota</taxon>
        <taxon>Agaricomycotina</taxon>
        <taxon>Agaricomycetes</taxon>
        <taxon>Agaricomycetidae</taxon>
        <taxon>Agaricales</taxon>
        <taxon>Agaricineae</taxon>
        <taxon>Strophariaceae</taxon>
        <taxon>Galerina</taxon>
    </lineage>
</organism>
<proteinExistence type="predicted"/>
<dbReference type="HOGENOM" id="CLU_1008472_0_0_1"/>
<sequence length="276" mass="30699">MASDATISLIHVSTLTNHSTTTLSPDIPLTLRSPLSLTISTDEPATGAHEPSPMLMGTQAEDDSITMVSLFDNSSLDSSSSLGTFASRLENDRAALRFMDFFWDYRPIPSNYTMLPPSYRWIPPRPLTEEEHKRSSRPTNTICIKRIHIQDSYFPPQYHGTRCALKINPSAVSGRTIKRGCLVILEEVVGPDVNYRVNRVRLFRDDIADVEIVGFTDDGQSHPETSFSWPPVILELPSVNVLMCTEGDPVVTSTVQSKFTLLSSLFFACIRSESSL</sequence>
<protein>
    <submittedName>
        <fullName evidence="1">Uncharacterized protein</fullName>
    </submittedName>
</protein>
<keyword evidence="2" id="KW-1185">Reference proteome</keyword>
<accession>A0A067SDT1</accession>
<gene>
    <name evidence="1" type="ORF">GALMADRAFT_148284</name>
</gene>
<reference evidence="2" key="1">
    <citation type="journal article" date="2014" name="Proc. Natl. Acad. Sci. U.S.A.">
        <title>Extensive sampling of basidiomycete genomes demonstrates inadequacy of the white-rot/brown-rot paradigm for wood decay fungi.</title>
        <authorList>
            <person name="Riley R."/>
            <person name="Salamov A.A."/>
            <person name="Brown D.W."/>
            <person name="Nagy L.G."/>
            <person name="Floudas D."/>
            <person name="Held B.W."/>
            <person name="Levasseur A."/>
            <person name="Lombard V."/>
            <person name="Morin E."/>
            <person name="Otillar R."/>
            <person name="Lindquist E.A."/>
            <person name="Sun H."/>
            <person name="LaButti K.M."/>
            <person name="Schmutz J."/>
            <person name="Jabbour D."/>
            <person name="Luo H."/>
            <person name="Baker S.E."/>
            <person name="Pisabarro A.G."/>
            <person name="Walton J.D."/>
            <person name="Blanchette R.A."/>
            <person name="Henrissat B."/>
            <person name="Martin F."/>
            <person name="Cullen D."/>
            <person name="Hibbett D.S."/>
            <person name="Grigoriev I.V."/>
        </authorList>
    </citation>
    <scope>NUCLEOTIDE SEQUENCE [LARGE SCALE GENOMIC DNA]</scope>
    <source>
        <strain evidence="2">CBS 339.88</strain>
    </source>
</reference>
<name>A0A067SDT1_GALM3</name>
<dbReference type="Proteomes" id="UP000027222">
    <property type="component" value="Unassembled WGS sequence"/>
</dbReference>